<proteinExistence type="predicted"/>
<gene>
    <name evidence="4" type="ORF">IAD02_01540</name>
</gene>
<sequence length="401" mass="46326">MKTPNFLRELINSNEYADKNSDTYLRTTKYMNLLYPGQVEFDGTGKMTEPPYDMTYEQFLEAQKKLDEDIENAIQEAEEEAEEEKGHSVDYSEFIETEETIDVRVLMPLGYIDNKKLVVYTLNIPEESHPDNQKLKKIWVWHSESDEFICDDCAGLDGEIFENTDEIPELPVHPNCRCWVEKIKFDEGGNIIRRSHFAGNRSADKDTHPDENNQNTQEANNMSVEKNNDRIRTESIHKTMAEEGGYIDDPNRIDQPTNSGITQPTLNKYNQIHPEAEFPDNVRELTGQQAEQIYTELYYNDRNIGNINNPRIAHAIFDMGVMSNYSNVGRMVQNTINETQGITLAVDGDIGKQTIQALNNIPANQVDRFMEVLIENRIEYLKGLAGWDRYGRGWEARTQRY</sequence>
<evidence type="ECO:0000256" key="2">
    <source>
        <dbReference type="SAM" id="MobiDB-lite"/>
    </source>
</evidence>
<feature type="region of interest" description="Disordered" evidence="2">
    <location>
        <begin position="196"/>
        <end position="228"/>
    </location>
</feature>
<dbReference type="Pfam" id="PF05838">
    <property type="entry name" value="Glyco_hydro_108"/>
    <property type="match status" value="1"/>
</dbReference>
<dbReference type="SUPFAM" id="SSF53955">
    <property type="entry name" value="Lysozyme-like"/>
    <property type="match status" value="1"/>
</dbReference>
<accession>A0A9D1FGN3</accession>
<feature type="compositionally biased region" description="Polar residues" evidence="2">
    <location>
        <begin position="212"/>
        <end position="225"/>
    </location>
</feature>
<dbReference type="InterPro" id="IPR008565">
    <property type="entry name" value="TtsA-like_GH18_dom"/>
</dbReference>
<reference evidence="4" key="1">
    <citation type="submission" date="2020-10" db="EMBL/GenBank/DDBJ databases">
        <authorList>
            <person name="Gilroy R."/>
        </authorList>
    </citation>
    <scope>NUCLEOTIDE SEQUENCE</scope>
    <source>
        <strain evidence="4">ChiGjej3B3-5194</strain>
    </source>
</reference>
<dbReference type="Gene3D" id="1.20.141.10">
    <property type="entry name" value="Chitosanase, subunit A, domain 1"/>
    <property type="match status" value="1"/>
</dbReference>
<feature type="compositionally biased region" description="Basic and acidic residues" evidence="2">
    <location>
        <begin position="202"/>
        <end position="211"/>
    </location>
</feature>
<name>A0A9D1FGN3_9PROT</name>
<dbReference type="EMBL" id="DVJI01000008">
    <property type="protein sequence ID" value="HIS70653.1"/>
    <property type="molecule type" value="Genomic_DNA"/>
</dbReference>
<evidence type="ECO:0000259" key="3">
    <source>
        <dbReference type="Pfam" id="PF05838"/>
    </source>
</evidence>
<reference evidence="4" key="2">
    <citation type="journal article" date="2021" name="PeerJ">
        <title>Extensive microbial diversity within the chicken gut microbiome revealed by metagenomics and culture.</title>
        <authorList>
            <person name="Gilroy R."/>
            <person name="Ravi A."/>
            <person name="Getino M."/>
            <person name="Pursley I."/>
            <person name="Horton D.L."/>
            <person name="Alikhan N.F."/>
            <person name="Baker D."/>
            <person name="Gharbi K."/>
            <person name="Hall N."/>
            <person name="Watson M."/>
            <person name="Adriaenssens E.M."/>
            <person name="Foster-Nyarko E."/>
            <person name="Jarju S."/>
            <person name="Secka A."/>
            <person name="Antonio M."/>
            <person name="Oren A."/>
            <person name="Chaudhuri R.R."/>
            <person name="La Ragione R."/>
            <person name="Hildebrand F."/>
            <person name="Pallen M.J."/>
        </authorList>
    </citation>
    <scope>NUCLEOTIDE SEQUENCE</scope>
    <source>
        <strain evidence="4">ChiGjej3B3-5194</strain>
    </source>
</reference>
<feature type="coiled-coil region" evidence="1">
    <location>
        <begin position="56"/>
        <end position="87"/>
    </location>
</feature>
<dbReference type="Proteomes" id="UP000886742">
    <property type="component" value="Unassembled WGS sequence"/>
</dbReference>
<dbReference type="InterPro" id="IPR023346">
    <property type="entry name" value="Lysozyme-like_dom_sf"/>
</dbReference>
<protein>
    <recommendedName>
        <fullName evidence="3">TtsA-like Glycoside hydrolase family 108 domain-containing protein</fullName>
    </recommendedName>
</protein>
<comment type="caution">
    <text evidence="4">The sequence shown here is derived from an EMBL/GenBank/DDBJ whole genome shotgun (WGS) entry which is preliminary data.</text>
</comment>
<evidence type="ECO:0000313" key="4">
    <source>
        <dbReference type="EMBL" id="HIS70653.1"/>
    </source>
</evidence>
<organism evidence="4 5">
    <name type="scientific">Candidatus Enterousia intestinigallinarum</name>
    <dbReference type="NCBI Taxonomy" id="2840790"/>
    <lineage>
        <taxon>Bacteria</taxon>
        <taxon>Pseudomonadati</taxon>
        <taxon>Pseudomonadota</taxon>
        <taxon>Alphaproteobacteria</taxon>
        <taxon>Candidatus Enterousia</taxon>
    </lineage>
</organism>
<evidence type="ECO:0000256" key="1">
    <source>
        <dbReference type="SAM" id="Coils"/>
    </source>
</evidence>
<evidence type="ECO:0000313" key="5">
    <source>
        <dbReference type="Proteomes" id="UP000886742"/>
    </source>
</evidence>
<dbReference type="AlphaFoldDB" id="A0A9D1FGN3"/>
<feature type="domain" description="TtsA-like Glycoside hydrolase family 108" evidence="3">
    <location>
        <begin position="237"/>
        <end position="322"/>
    </location>
</feature>
<keyword evidence="1" id="KW-0175">Coiled coil</keyword>